<accession>L9LDG0</accession>
<proteinExistence type="inferred from homology"/>
<protein>
    <submittedName>
        <fullName evidence="3">Uncharacterized protein</fullName>
    </submittedName>
</protein>
<dbReference type="AlphaFoldDB" id="L9LDG0"/>
<dbReference type="EMBL" id="KB320375">
    <property type="protein sequence ID" value="ELW72953.1"/>
    <property type="molecule type" value="Genomic_DNA"/>
</dbReference>
<gene>
    <name evidence="3" type="ORF">TREES_T100000026</name>
</gene>
<dbReference type="PANTHER" id="PTHR21859">
    <property type="entry name" value="ACROSOME-SPECIFIC PROTEIN"/>
    <property type="match status" value="1"/>
</dbReference>
<comment type="similarity">
    <text evidence="1">Belongs to the SPATA31 family.</text>
</comment>
<keyword evidence="4" id="KW-1185">Reference proteome</keyword>
<reference evidence="4" key="2">
    <citation type="journal article" date="2013" name="Nat. Commun.">
        <title>Genome of the Chinese tree shrew.</title>
        <authorList>
            <person name="Fan Y."/>
            <person name="Huang Z.Y."/>
            <person name="Cao C.C."/>
            <person name="Chen C.S."/>
            <person name="Chen Y.X."/>
            <person name="Fan D.D."/>
            <person name="He J."/>
            <person name="Hou H.L."/>
            <person name="Hu L."/>
            <person name="Hu X.T."/>
            <person name="Jiang X.T."/>
            <person name="Lai R."/>
            <person name="Lang Y.S."/>
            <person name="Liang B."/>
            <person name="Liao S.G."/>
            <person name="Mu D."/>
            <person name="Ma Y.Y."/>
            <person name="Niu Y.Y."/>
            <person name="Sun X.Q."/>
            <person name="Xia J.Q."/>
            <person name="Xiao J."/>
            <person name="Xiong Z.Q."/>
            <person name="Xu L."/>
            <person name="Yang L."/>
            <person name="Zhang Y."/>
            <person name="Zhao W."/>
            <person name="Zhao X.D."/>
            <person name="Zheng Y.T."/>
            <person name="Zhou J.M."/>
            <person name="Zhu Y.B."/>
            <person name="Zhang G.J."/>
            <person name="Wang J."/>
            <person name="Yao Y.G."/>
        </authorList>
    </citation>
    <scope>NUCLEOTIDE SEQUENCE [LARGE SCALE GENOMIC DNA]</scope>
</reference>
<evidence type="ECO:0000313" key="3">
    <source>
        <dbReference type="EMBL" id="ELW72953.1"/>
    </source>
</evidence>
<evidence type="ECO:0000256" key="2">
    <source>
        <dbReference type="SAM" id="MobiDB-lite"/>
    </source>
</evidence>
<feature type="compositionally biased region" description="Low complexity" evidence="2">
    <location>
        <begin position="32"/>
        <end position="46"/>
    </location>
</feature>
<organism evidence="3 4">
    <name type="scientific">Tupaia chinensis</name>
    <name type="common">Chinese tree shrew</name>
    <name type="synonym">Tupaia belangeri chinensis</name>
    <dbReference type="NCBI Taxonomy" id="246437"/>
    <lineage>
        <taxon>Eukaryota</taxon>
        <taxon>Metazoa</taxon>
        <taxon>Chordata</taxon>
        <taxon>Craniata</taxon>
        <taxon>Vertebrata</taxon>
        <taxon>Euteleostomi</taxon>
        <taxon>Mammalia</taxon>
        <taxon>Eutheria</taxon>
        <taxon>Euarchontoglires</taxon>
        <taxon>Scandentia</taxon>
        <taxon>Tupaiidae</taxon>
        <taxon>Tupaia</taxon>
    </lineage>
</organism>
<dbReference type="PANTHER" id="PTHR21859:SF55">
    <property type="entry name" value="SPERMATOGENESIS-ASSOCIATED PROTEIN 31A1-RELATED"/>
    <property type="match status" value="1"/>
</dbReference>
<sequence length="293" mass="31740">MGIVKPKEKSLAWKITVETSILANLKIINMSPSSSGSPGRSQSRSPAAKKVQEPGLISQCVNDLEIEVEIHGEHQALSPARGVLLQDLTTGVICQGRTAGTRIQDYLRGGCQGLSGHSGWLPELVCRGADAQALSEIVAEILLNKLKLQHAEGPSKFNCHKDYFQPAVGRCSSNHSGPSYPEQRRVKKDVASGHQATSRGHNCTKNRWIQDKDSNWIPSARESLPQANHKQHRPRGAGSTDYPIYSPGHYLLWQDVPSGPSGPPPHSFLQGKSSNQLGACLTLSQVSTSCECQ</sequence>
<reference evidence="4" key="1">
    <citation type="submission" date="2012-07" db="EMBL/GenBank/DDBJ databases">
        <title>Genome of the Chinese tree shrew, a rising model animal genetically related to primates.</title>
        <authorList>
            <person name="Zhang G."/>
            <person name="Fan Y."/>
            <person name="Yao Y."/>
            <person name="Huang Z."/>
        </authorList>
    </citation>
    <scope>NUCLEOTIDE SEQUENCE [LARGE SCALE GENOMIC DNA]</scope>
</reference>
<evidence type="ECO:0000313" key="4">
    <source>
        <dbReference type="Proteomes" id="UP000011518"/>
    </source>
</evidence>
<name>L9LDG0_TUPCH</name>
<dbReference type="Proteomes" id="UP000011518">
    <property type="component" value="Unassembled WGS sequence"/>
</dbReference>
<dbReference type="InParanoid" id="L9LDG0"/>
<feature type="region of interest" description="Disordered" evidence="2">
    <location>
        <begin position="32"/>
        <end position="52"/>
    </location>
</feature>
<evidence type="ECO:0000256" key="1">
    <source>
        <dbReference type="ARBA" id="ARBA00035009"/>
    </source>
</evidence>